<accession>A0A6J8EK73</accession>
<dbReference type="EMBL" id="CACVKT020009175">
    <property type="protein sequence ID" value="CAC5420838.1"/>
    <property type="molecule type" value="Genomic_DNA"/>
</dbReference>
<organism evidence="1 2">
    <name type="scientific">Mytilus coruscus</name>
    <name type="common">Sea mussel</name>
    <dbReference type="NCBI Taxonomy" id="42192"/>
    <lineage>
        <taxon>Eukaryota</taxon>
        <taxon>Metazoa</taxon>
        <taxon>Spiralia</taxon>
        <taxon>Lophotrochozoa</taxon>
        <taxon>Mollusca</taxon>
        <taxon>Bivalvia</taxon>
        <taxon>Autobranchia</taxon>
        <taxon>Pteriomorphia</taxon>
        <taxon>Mytilida</taxon>
        <taxon>Mytiloidea</taxon>
        <taxon>Mytilidae</taxon>
        <taxon>Mytilinae</taxon>
        <taxon>Mytilus</taxon>
    </lineage>
</organism>
<dbReference type="GO" id="GO:0005615">
    <property type="term" value="C:extracellular space"/>
    <property type="evidence" value="ECO:0007669"/>
    <property type="project" value="TreeGrafter"/>
</dbReference>
<dbReference type="OrthoDB" id="6126936at2759"/>
<name>A0A6J8EK73_MYTCO</name>
<keyword evidence="2" id="KW-1185">Reference proteome</keyword>
<dbReference type="Proteomes" id="UP000507470">
    <property type="component" value="Unassembled WGS sequence"/>
</dbReference>
<dbReference type="PANTHER" id="PTHR24024:SF18">
    <property type="entry name" value="SHORT-CHAIN COLLAGEN C4-LIKE"/>
    <property type="match status" value="1"/>
</dbReference>
<protein>
    <submittedName>
        <fullName evidence="1">Uncharacterized protein</fullName>
    </submittedName>
</protein>
<evidence type="ECO:0000313" key="1">
    <source>
        <dbReference type="EMBL" id="CAC5420838.1"/>
    </source>
</evidence>
<proteinExistence type="predicted"/>
<gene>
    <name evidence="1" type="ORF">MCOR_53022</name>
</gene>
<dbReference type="PANTHER" id="PTHR24024">
    <property type="entry name" value="PULMONARY SURFACTANT-ASSOCIATED PROTEIN A"/>
    <property type="match status" value="1"/>
</dbReference>
<dbReference type="InterPro" id="IPR051077">
    <property type="entry name" value="Ca-dependent_lectin"/>
</dbReference>
<evidence type="ECO:0000313" key="2">
    <source>
        <dbReference type="Proteomes" id="UP000507470"/>
    </source>
</evidence>
<reference evidence="1 2" key="1">
    <citation type="submission" date="2020-06" db="EMBL/GenBank/DDBJ databases">
        <authorList>
            <person name="Li R."/>
            <person name="Bekaert M."/>
        </authorList>
    </citation>
    <scope>NUCLEOTIDE SEQUENCE [LARGE SCALE GENOMIC DNA]</scope>
    <source>
        <strain evidence="2">wild</strain>
    </source>
</reference>
<sequence>MSTMPIDQACQIEPSQEWGGRYSETRSAAEPVCLPPDPDFVKTSGSGNDRIYGAEFYNNEFASNSRFQDVQCAVCRVKQASSVIMIPGKNRCYTGWKIEYHGYLASNEYDHPAAGSFVCVHIQPEYVNGGSSWGSFSKLIMMLWLNVDHFVVHRTNRIIPLHVLFVQNKIKVKFNNK</sequence>
<dbReference type="AlphaFoldDB" id="A0A6J8EK73"/>